<dbReference type="Pfam" id="PF00612">
    <property type="entry name" value="IQ"/>
    <property type="match status" value="2"/>
</dbReference>
<dbReference type="SMART" id="SM00015">
    <property type="entry name" value="IQ"/>
    <property type="match status" value="2"/>
</dbReference>
<comment type="similarity">
    <text evidence="2">Belongs to the IQD family.</text>
</comment>
<gene>
    <name evidence="6" type="ORF">CASFOL_011854</name>
</gene>
<evidence type="ECO:0000256" key="4">
    <source>
        <dbReference type="SAM" id="MobiDB-lite"/>
    </source>
</evidence>
<accession>A0ABD3DRB0</accession>
<dbReference type="PANTHER" id="PTHR32295:SF279">
    <property type="entry name" value="PROTEIN IQ-DOMAIN 31-LIKE"/>
    <property type="match status" value="1"/>
</dbReference>
<proteinExistence type="inferred from homology"/>
<dbReference type="PANTHER" id="PTHR32295">
    <property type="entry name" value="IQ-DOMAIN 5-RELATED"/>
    <property type="match status" value="1"/>
</dbReference>
<dbReference type="EMBL" id="JAVIJP010000015">
    <property type="protein sequence ID" value="KAL3643922.1"/>
    <property type="molecule type" value="Genomic_DNA"/>
</dbReference>
<dbReference type="Pfam" id="PF13178">
    <property type="entry name" value="DUF4005"/>
    <property type="match status" value="1"/>
</dbReference>
<evidence type="ECO:0000256" key="2">
    <source>
        <dbReference type="ARBA" id="ARBA00024341"/>
    </source>
</evidence>
<dbReference type="InterPro" id="IPR025064">
    <property type="entry name" value="DUF4005"/>
</dbReference>
<feature type="domain" description="DUF4005" evidence="5">
    <location>
        <begin position="385"/>
        <end position="474"/>
    </location>
</feature>
<keyword evidence="1" id="KW-0112">Calmodulin-binding</keyword>
<feature type="compositionally biased region" description="Polar residues" evidence="4">
    <location>
        <begin position="225"/>
        <end position="238"/>
    </location>
</feature>
<evidence type="ECO:0000256" key="3">
    <source>
        <dbReference type="ARBA" id="ARBA00024378"/>
    </source>
</evidence>
<dbReference type="AlphaFoldDB" id="A0ABD3DRB0"/>
<protein>
    <recommendedName>
        <fullName evidence="5">DUF4005 domain-containing protein</fullName>
    </recommendedName>
</protein>
<organism evidence="6 7">
    <name type="scientific">Castilleja foliolosa</name>
    <dbReference type="NCBI Taxonomy" id="1961234"/>
    <lineage>
        <taxon>Eukaryota</taxon>
        <taxon>Viridiplantae</taxon>
        <taxon>Streptophyta</taxon>
        <taxon>Embryophyta</taxon>
        <taxon>Tracheophyta</taxon>
        <taxon>Spermatophyta</taxon>
        <taxon>Magnoliopsida</taxon>
        <taxon>eudicotyledons</taxon>
        <taxon>Gunneridae</taxon>
        <taxon>Pentapetalae</taxon>
        <taxon>asterids</taxon>
        <taxon>lamiids</taxon>
        <taxon>Lamiales</taxon>
        <taxon>Orobanchaceae</taxon>
        <taxon>Pedicularideae</taxon>
        <taxon>Castillejinae</taxon>
        <taxon>Castilleja</taxon>
    </lineage>
</organism>
<evidence type="ECO:0000259" key="5">
    <source>
        <dbReference type="Pfam" id="PF13178"/>
    </source>
</evidence>
<evidence type="ECO:0000313" key="6">
    <source>
        <dbReference type="EMBL" id="KAL3643922.1"/>
    </source>
</evidence>
<name>A0ABD3DRB0_9LAMI</name>
<sequence>MGKSPGKWIKTVLFGKKHSKSNLSKNVTPDKKAATEDNSPVISDPHQLVQNGADNIELEKGTSVNSSTVNRDLEPQSKSVLVPLSDDEMRKQCEIITKAQAVFRGYLARRAFRALKGIIRLQALIRGHLVRRQAVATLRCMQAIVKLQALARRQRVDIGTNSVFGSRKLSTNAYVRKLLLLLPALTPLSLQYDLDEPNSSSNWLERWSLSRFWDPPAHPRKASNFKPQSKQSGSQNLDNEPMKDKQTTRKPSNIGDNGALSSSFKTDKRNPKRAQIDFAQDQAQSELERVKHSLKKVSASLNLPSGKLETEYDKPNIIVSEDKTVIPAKNVPDPDVTVDNNEVGFPDAPTATDDNCLLVETHSLGNGGKSESARFSHDDELSSRDDEIRKTRKRRSLPEYSRSISLRLPSYMMATESAKAKLRAQGGSMAKLIREDGPEPGFVRRHSLPNRKIGVQNQVLANNVKVGSGKSNRSMTFSKDDKVLHPGWRR</sequence>
<feature type="compositionally biased region" description="Polar residues" evidence="4">
    <location>
        <begin position="249"/>
        <end position="264"/>
    </location>
</feature>
<feature type="region of interest" description="Disordered" evidence="4">
    <location>
        <begin position="470"/>
        <end position="490"/>
    </location>
</feature>
<reference evidence="7" key="1">
    <citation type="journal article" date="2024" name="IScience">
        <title>Strigolactones Initiate the Formation of Haustorium-like Structures in Castilleja.</title>
        <authorList>
            <person name="Buerger M."/>
            <person name="Peterson D."/>
            <person name="Chory J."/>
        </authorList>
    </citation>
    <scope>NUCLEOTIDE SEQUENCE [LARGE SCALE GENOMIC DNA]</scope>
</reference>
<feature type="compositionally biased region" description="Basic and acidic residues" evidence="4">
    <location>
        <begin position="371"/>
        <end position="389"/>
    </location>
</feature>
<evidence type="ECO:0000313" key="7">
    <source>
        <dbReference type="Proteomes" id="UP001632038"/>
    </source>
</evidence>
<dbReference type="GO" id="GO:0005516">
    <property type="term" value="F:calmodulin binding"/>
    <property type="evidence" value="ECO:0007669"/>
    <property type="project" value="UniProtKB-KW"/>
</dbReference>
<dbReference type="InterPro" id="IPR000048">
    <property type="entry name" value="IQ_motif_EF-hand-BS"/>
</dbReference>
<dbReference type="Proteomes" id="UP001632038">
    <property type="component" value="Unassembled WGS sequence"/>
</dbReference>
<dbReference type="CDD" id="cd23767">
    <property type="entry name" value="IQCD"/>
    <property type="match status" value="1"/>
</dbReference>
<keyword evidence="7" id="KW-1185">Reference proteome</keyword>
<dbReference type="PROSITE" id="PS50096">
    <property type="entry name" value="IQ"/>
    <property type="match status" value="2"/>
</dbReference>
<feature type="region of interest" description="Disordered" evidence="4">
    <location>
        <begin position="362"/>
        <end position="396"/>
    </location>
</feature>
<feature type="region of interest" description="Disordered" evidence="4">
    <location>
        <begin position="20"/>
        <end position="46"/>
    </location>
</feature>
<comment type="caution">
    <text evidence="6">The sequence shown here is derived from an EMBL/GenBank/DDBJ whole genome shotgun (WGS) entry which is preliminary data.</text>
</comment>
<feature type="region of interest" description="Disordered" evidence="4">
    <location>
        <begin position="218"/>
        <end position="271"/>
    </location>
</feature>
<evidence type="ECO:0000256" key="1">
    <source>
        <dbReference type="ARBA" id="ARBA00022860"/>
    </source>
</evidence>
<comment type="subunit">
    <text evidence="3">Binds to multiple calmodulin (CaM) in the presence of Ca(2+) and CaM-like proteins.</text>
</comment>